<dbReference type="Gene3D" id="3.40.630.10">
    <property type="entry name" value="Zn peptidases"/>
    <property type="match status" value="2"/>
</dbReference>
<organism evidence="9 10">
    <name type="scientific">Oceanihabitans sediminis</name>
    <dbReference type="NCBI Taxonomy" id="1812012"/>
    <lineage>
        <taxon>Bacteria</taxon>
        <taxon>Pseudomonadati</taxon>
        <taxon>Bacteroidota</taxon>
        <taxon>Flavobacteriia</taxon>
        <taxon>Flavobacteriales</taxon>
        <taxon>Flavobacteriaceae</taxon>
        <taxon>Oceanihabitans</taxon>
    </lineage>
</organism>
<dbReference type="InterPro" id="IPR046450">
    <property type="entry name" value="PA_dom_sf"/>
</dbReference>
<dbReference type="SUPFAM" id="SSF53187">
    <property type="entry name" value="Zn-dependent exopeptidases"/>
    <property type="match status" value="1"/>
</dbReference>
<reference evidence="9 10" key="1">
    <citation type="submission" date="2018-07" db="EMBL/GenBank/DDBJ databases">
        <title>Oceanihabitans testaceum sp. nov., isolated from marine sediment.</title>
        <authorList>
            <person name="Li C.-M."/>
        </authorList>
    </citation>
    <scope>NUCLEOTIDE SEQUENCE [LARGE SCALE GENOMIC DNA]</scope>
    <source>
        <strain evidence="9 10">S9-10</strain>
    </source>
</reference>
<evidence type="ECO:0000313" key="10">
    <source>
        <dbReference type="Proteomes" id="UP000252249"/>
    </source>
</evidence>
<dbReference type="GO" id="GO:0006508">
    <property type="term" value="P:proteolysis"/>
    <property type="evidence" value="ECO:0007669"/>
    <property type="project" value="UniProtKB-KW"/>
</dbReference>
<gene>
    <name evidence="9" type="ORF">DU428_07940</name>
</gene>
<dbReference type="PANTHER" id="PTHR12147">
    <property type="entry name" value="METALLOPEPTIDASE M28 FAMILY MEMBER"/>
    <property type="match status" value="1"/>
</dbReference>
<evidence type="ECO:0000313" key="9">
    <source>
        <dbReference type="EMBL" id="RCU57710.1"/>
    </source>
</evidence>
<dbReference type="Proteomes" id="UP000252249">
    <property type="component" value="Unassembled WGS sequence"/>
</dbReference>
<evidence type="ECO:0000259" key="7">
    <source>
        <dbReference type="Pfam" id="PF02225"/>
    </source>
</evidence>
<dbReference type="Pfam" id="PF02225">
    <property type="entry name" value="PA"/>
    <property type="match status" value="1"/>
</dbReference>
<dbReference type="PROSITE" id="PS51257">
    <property type="entry name" value="PROKAR_LIPOPROTEIN"/>
    <property type="match status" value="1"/>
</dbReference>
<dbReference type="InterPro" id="IPR003137">
    <property type="entry name" value="PA_domain"/>
</dbReference>
<keyword evidence="5" id="KW-0378">Hydrolase</keyword>
<protein>
    <submittedName>
        <fullName evidence="9">Peptidase</fullName>
    </submittedName>
</protein>
<dbReference type="GO" id="GO:0008235">
    <property type="term" value="F:metalloexopeptidase activity"/>
    <property type="evidence" value="ECO:0007669"/>
    <property type="project" value="InterPro"/>
</dbReference>
<evidence type="ECO:0000256" key="3">
    <source>
        <dbReference type="ARBA" id="ARBA00022723"/>
    </source>
</evidence>
<dbReference type="RefSeq" id="WP_113965949.1">
    <property type="nucleotide sequence ID" value="NZ_QNRP01000002.1"/>
</dbReference>
<dbReference type="Pfam" id="PF04389">
    <property type="entry name" value="Peptidase_M28"/>
    <property type="match status" value="1"/>
</dbReference>
<keyword evidence="10" id="KW-1185">Reference proteome</keyword>
<sequence>MKKFLFLIGISTALVACGSSQKKNTTSNNTIISEKSDATTYANSITEAELKEMLYTYASDEFEGRETGQPGQKKAVEYLKNHYIDLGVASALANDKYFQTVPLQTLKTPSVSLTVNGKNYEGLEDFVSVNLSPDGKINTEDIVYVAYGIDDEKYSNYEGLDVKGKVVLIKAGEPKNTDGEYIISGSSTTSKWSNFRQEFAAKRDAAKNNGAKAVLFYNPENFHFAVRRYGSPSGRMDLIETKGDFYYFMITNELAKAIHSDIEKSDETKTLAASIAIDYKNDGEIFDSENVVAFIEGSEKPEEYIVISAHLDHEGIKDGEVYNGADDDGSGTVAILEIAEAFKKAVKDGKGPKRSVVFLHVTAEEKGLLGSRYYTDVDPIFPLEKTVANLNIDMIGRTDPKRKKTNRNYLYLIGSDKLSTELHEISEAVNSKYCNIDLDYTFNADNDPNRFYYRSDHYNFAKNNIPVIFYFNGTHEDYHKPGDTPDKIQYDLLENRTRLIFHTAWELANRDKKIIVDKAK</sequence>
<dbReference type="SUPFAM" id="SSF52025">
    <property type="entry name" value="PA domain"/>
    <property type="match status" value="1"/>
</dbReference>
<dbReference type="EMBL" id="QPIG01000002">
    <property type="protein sequence ID" value="RCU57710.1"/>
    <property type="molecule type" value="Genomic_DNA"/>
</dbReference>
<dbReference type="AlphaFoldDB" id="A0A368P5Z1"/>
<evidence type="ECO:0000256" key="4">
    <source>
        <dbReference type="ARBA" id="ARBA00022729"/>
    </source>
</evidence>
<dbReference type="GO" id="GO:0046872">
    <property type="term" value="F:metal ion binding"/>
    <property type="evidence" value="ECO:0007669"/>
    <property type="project" value="UniProtKB-KW"/>
</dbReference>
<dbReference type="Gene3D" id="3.50.30.30">
    <property type="match status" value="1"/>
</dbReference>
<evidence type="ECO:0000256" key="5">
    <source>
        <dbReference type="ARBA" id="ARBA00022801"/>
    </source>
</evidence>
<dbReference type="OrthoDB" id="9778250at2"/>
<keyword evidence="2" id="KW-0645">Protease</keyword>
<feature type="domain" description="Peptidase M28" evidence="8">
    <location>
        <begin position="290"/>
        <end position="502"/>
    </location>
</feature>
<keyword evidence="1" id="KW-0031">Aminopeptidase</keyword>
<comment type="caution">
    <text evidence="9">The sequence shown here is derived from an EMBL/GenBank/DDBJ whole genome shotgun (WGS) entry which is preliminary data.</text>
</comment>
<dbReference type="InterPro" id="IPR007484">
    <property type="entry name" value="Peptidase_M28"/>
</dbReference>
<dbReference type="InterPro" id="IPR045175">
    <property type="entry name" value="M28_fam"/>
</dbReference>
<accession>A0A368P5Z1</accession>
<evidence type="ECO:0000256" key="2">
    <source>
        <dbReference type="ARBA" id="ARBA00022670"/>
    </source>
</evidence>
<keyword evidence="6" id="KW-0862">Zinc</keyword>
<dbReference type="PANTHER" id="PTHR12147:SF56">
    <property type="entry name" value="AMINOPEPTIDASE YDR415C-RELATED"/>
    <property type="match status" value="1"/>
</dbReference>
<evidence type="ECO:0000256" key="1">
    <source>
        <dbReference type="ARBA" id="ARBA00022438"/>
    </source>
</evidence>
<dbReference type="PROSITE" id="PS00018">
    <property type="entry name" value="EF_HAND_1"/>
    <property type="match status" value="1"/>
</dbReference>
<dbReference type="InterPro" id="IPR018247">
    <property type="entry name" value="EF_Hand_1_Ca_BS"/>
</dbReference>
<name>A0A368P5Z1_9FLAO</name>
<dbReference type="GO" id="GO:0004177">
    <property type="term" value="F:aminopeptidase activity"/>
    <property type="evidence" value="ECO:0007669"/>
    <property type="project" value="UniProtKB-KW"/>
</dbReference>
<evidence type="ECO:0000259" key="8">
    <source>
        <dbReference type="Pfam" id="PF04389"/>
    </source>
</evidence>
<keyword evidence="4" id="KW-0732">Signal</keyword>
<keyword evidence="3" id="KW-0479">Metal-binding</keyword>
<feature type="domain" description="PA" evidence="7">
    <location>
        <begin position="148"/>
        <end position="227"/>
    </location>
</feature>
<proteinExistence type="predicted"/>
<evidence type="ECO:0000256" key="6">
    <source>
        <dbReference type="ARBA" id="ARBA00022833"/>
    </source>
</evidence>